<dbReference type="InterPro" id="IPR027417">
    <property type="entry name" value="P-loop_NTPase"/>
</dbReference>
<dbReference type="GO" id="GO:0009244">
    <property type="term" value="P:lipopolysaccharide core region biosynthetic process"/>
    <property type="evidence" value="ECO:0007669"/>
    <property type="project" value="TreeGrafter"/>
</dbReference>
<gene>
    <name evidence="13" type="primary">lpxK</name>
    <name evidence="15" type="ORF">H0A62_13895</name>
</gene>
<feature type="binding site" evidence="13">
    <location>
        <begin position="64"/>
        <end position="71"/>
    </location>
    <ligand>
        <name>ATP</name>
        <dbReference type="ChEBI" id="CHEBI:30616"/>
    </ligand>
</feature>
<accession>A0A853H3U7</accession>
<dbReference type="GO" id="GO:0009029">
    <property type="term" value="F:lipid-A 4'-kinase activity"/>
    <property type="evidence" value="ECO:0007669"/>
    <property type="project" value="UniProtKB-UniRule"/>
</dbReference>
<dbReference type="EMBL" id="JACCEV010000004">
    <property type="protein sequence ID" value="NYT86700.1"/>
    <property type="molecule type" value="Genomic_DNA"/>
</dbReference>
<comment type="caution">
    <text evidence="15">The sequence shown here is derived from an EMBL/GenBank/DDBJ whole genome shotgun (WGS) entry which is preliminary data.</text>
</comment>
<comment type="function">
    <text evidence="1 13">Transfers the gamma-phosphate of ATP to the 4'-position of a tetraacyldisaccharide 1-phosphate intermediate (termed DS-1-P) to form tetraacyldisaccharide 1,4'-bis-phosphate (lipid IVA).</text>
</comment>
<evidence type="ECO:0000313" key="15">
    <source>
        <dbReference type="EMBL" id="NYT86700.1"/>
    </source>
</evidence>
<dbReference type="InterPro" id="IPR003758">
    <property type="entry name" value="LpxK"/>
</dbReference>
<dbReference type="PANTHER" id="PTHR42724">
    <property type="entry name" value="TETRAACYLDISACCHARIDE 4'-KINASE"/>
    <property type="match status" value="1"/>
</dbReference>
<evidence type="ECO:0000256" key="5">
    <source>
        <dbReference type="ARBA" id="ARBA00022516"/>
    </source>
</evidence>
<dbReference type="GO" id="GO:0009245">
    <property type="term" value="P:lipid A biosynthetic process"/>
    <property type="evidence" value="ECO:0007669"/>
    <property type="project" value="UniProtKB-UniRule"/>
</dbReference>
<dbReference type="GO" id="GO:0005524">
    <property type="term" value="F:ATP binding"/>
    <property type="evidence" value="ECO:0007669"/>
    <property type="project" value="UniProtKB-UniRule"/>
</dbReference>
<name>A0A853H3U7_9BURK</name>
<evidence type="ECO:0000256" key="10">
    <source>
        <dbReference type="ARBA" id="ARBA00022840"/>
    </source>
</evidence>
<evidence type="ECO:0000256" key="13">
    <source>
        <dbReference type="HAMAP-Rule" id="MF_00409"/>
    </source>
</evidence>
<evidence type="ECO:0000256" key="14">
    <source>
        <dbReference type="SAM" id="Phobius"/>
    </source>
</evidence>
<dbReference type="Pfam" id="PF02606">
    <property type="entry name" value="LpxK"/>
    <property type="match status" value="1"/>
</dbReference>
<keyword evidence="16" id="KW-1185">Reference proteome</keyword>
<dbReference type="AlphaFoldDB" id="A0A853H3U7"/>
<keyword evidence="5 13" id="KW-0444">Lipid biosynthesis</keyword>
<keyword evidence="6 13" id="KW-0441">Lipid A biosynthesis</keyword>
<dbReference type="HAMAP" id="MF_00409">
    <property type="entry name" value="LpxK"/>
    <property type="match status" value="1"/>
</dbReference>
<evidence type="ECO:0000256" key="6">
    <source>
        <dbReference type="ARBA" id="ARBA00022556"/>
    </source>
</evidence>
<keyword evidence="14" id="KW-1133">Transmembrane helix</keyword>
<evidence type="ECO:0000313" key="16">
    <source>
        <dbReference type="Proteomes" id="UP000554144"/>
    </source>
</evidence>
<keyword evidence="8 13" id="KW-0547">Nucleotide-binding</keyword>
<evidence type="ECO:0000256" key="2">
    <source>
        <dbReference type="ARBA" id="ARBA00004870"/>
    </source>
</evidence>
<keyword evidence="11 13" id="KW-0443">Lipid metabolism</keyword>
<keyword evidence="9 13" id="KW-0418">Kinase</keyword>
<evidence type="ECO:0000256" key="3">
    <source>
        <dbReference type="ARBA" id="ARBA00012071"/>
    </source>
</evidence>
<evidence type="ECO:0000256" key="1">
    <source>
        <dbReference type="ARBA" id="ARBA00002274"/>
    </source>
</evidence>
<dbReference type="OrthoDB" id="9766423at2"/>
<evidence type="ECO:0000256" key="7">
    <source>
        <dbReference type="ARBA" id="ARBA00022679"/>
    </source>
</evidence>
<sequence>MKNATSFTQALHTAWQKKGLISALLLPLSWVLRAIIARKRLRYQRHPELTHQSRLPVVIVGNIYVGGTGKTPVVIALAQALQARGWQPGVISRGYGATVGKQARTGQGQLDPALFGDEPALIAQATQAPVAVHPKRVLALQQLQQAYPQIDVVIADDGLQHLALGRDLEIVVQDGRGIGNGRVLPAGPLREPASRLDYIDILITNLQPGETLAHAYQAQPERLSMHLAPVRVEQLSTGISVNWTTWLSDHSQQTFSAVAAIGQPQRFFSMLSAAGLHLNQTVALPDHDAYENSPFSALSDPIILITGKDAVKCRRFNDSRLWVVYAEPVFSDPDWLERCHQRLTVIAAQKSAMADKTPRL</sequence>
<reference evidence="15 16" key="1">
    <citation type="submission" date="2020-07" db="EMBL/GenBank/DDBJ databases">
        <title>Taxonomic revisions and descriptions of new bacterial species based on genomic comparisons in the high-G+C-content subgroup of the family Alcaligenaceae.</title>
        <authorList>
            <person name="Szabo A."/>
            <person name="Felfoldi T."/>
        </authorList>
    </citation>
    <scope>NUCLEOTIDE SEQUENCE [LARGE SCALE GENOMIC DNA]</scope>
    <source>
        <strain evidence="15 16">DSM 25667</strain>
    </source>
</reference>
<evidence type="ECO:0000256" key="9">
    <source>
        <dbReference type="ARBA" id="ARBA00022777"/>
    </source>
</evidence>
<keyword evidence="7 13" id="KW-0808">Transferase</keyword>
<comment type="similarity">
    <text evidence="13">Belongs to the LpxK family.</text>
</comment>
<dbReference type="RefSeq" id="WP_130039843.1">
    <property type="nucleotide sequence ID" value="NZ_JACCEV010000004.1"/>
</dbReference>
<keyword evidence="10 13" id="KW-0067">ATP-binding</keyword>
<feature type="transmembrane region" description="Helical" evidence="14">
    <location>
        <begin position="20"/>
        <end position="36"/>
    </location>
</feature>
<dbReference type="UniPathway" id="UPA00359">
    <property type="reaction ID" value="UER00482"/>
</dbReference>
<evidence type="ECO:0000256" key="4">
    <source>
        <dbReference type="ARBA" id="ARBA00016436"/>
    </source>
</evidence>
<protein>
    <recommendedName>
        <fullName evidence="4 13">Tetraacyldisaccharide 4'-kinase</fullName>
        <ecNumber evidence="3 13">2.7.1.130</ecNumber>
    </recommendedName>
    <alternativeName>
        <fullName evidence="12 13">Lipid A 4'-kinase</fullName>
    </alternativeName>
</protein>
<keyword evidence="14" id="KW-0812">Transmembrane</keyword>
<dbReference type="Proteomes" id="UP000554144">
    <property type="component" value="Unassembled WGS sequence"/>
</dbReference>
<dbReference type="GO" id="GO:0005886">
    <property type="term" value="C:plasma membrane"/>
    <property type="evidence" value="ECO:0007669"/>
    <property type="project" value="TreeGrafter"/>
</dbReference>
<comment type="pathway">
    <text evidence="2 13">Glycolipid biosynthesis; lipid IV(A) biosynthesis; lipid IV(A) from (3R)-3-hydroxytetradecanoyl-[acyl-carrier-protein] and UDP-N-acetyl-alpha-D-glucosamine: step 6/6.</text>
</comment>
<proteinExistence type="inferred from homology"/>
<dbReference type="SUPFAM" id="SSF52540">
    <property type="entry name" value="P-loop containing nucleoside triphosphate hydrolases"/>
    <property type="match status" value="1"/>
</dbReference>
<evidence type="ECO:0000256" key="12">
    <source>
        <dbReference type="ARBA" id="ARBA00029757"/>
    </source>
</evidence>
<comment type="catalytic activity">
    <reaction evidence="13">
        <text>a lipid A disaccharide + ATP = a lipid IVA + ADP + H(+)</text>
        <dbReference type="Rhea" id="RHEA:67840"/>
        <dbReference type="ChEBI" id="CHEBI:15378"/>
        <dbReference type="ChEBI" id="CHEBI:30616"/>
        <dbReference type="ChEBI" id="CHEBI:176343"/>
        <dbReference type="ChEBI" id="CHEBI:176425"/>
        <dbReference type="ChEBI" id="CHEBI:456216"/>
        <dbReference type="EC" id="2.7.1.130"/>
    </reaction>
</comment>
<evidence type="ECO:0000256" key="8">
    <source>
        <dbReference type="ARBA" id="ARBA00022741"/>
    </source>
</evidence>
<dbReference type="EC" id="2.7.1.130" evidence="3 13"/>
<keyword evidence="14" id="KW-0472">Membrane</keyword>
<organism evidence="15 16">
    <name type="scientific">Pollutimonas harenae</name>
    <dbReference type="NCBI Taxonomy" id="657015"/>
    <lineage>
        <taxon>Bacteria</taxon>
        <taxon>Pseudomonadati</taxon>
        <taxon>Pseudomonadota</taxon>
        <taxon>Betaproteobacteria</taxon>
        <taxon>Burkholderiales</taxon>
        <taxon>Alcaligenaceae</taxon>
        <taxon>Pollutimonas</taxon>
    </lineage>
</organism>
<dbReference type="PANTHER" id="PTHR42724:SF1">
    <property type="entry name" value="TETRAACYLDISACCHARIDE 4'-KINASE, MITOCHONDRIAL-RELATED"/>
    <property type="match status" value="1"/>
</dbReference>
<evidence type="ECO:0000256" key="11">
    <source>
        <dbReference type="ARBA" id="ARBA00023098"/>
    </source>
</evidence>
<dbReference type="NCBIfam" id="TIGR00682">
    <property type="entry name" value="lpxK"/>
    <property type="match status" value="1"/>
</dbReference>